<reference evidence="2 3" key="1">
    <citation type="submission" date="2019-06" db="EMBL/GenBank/DDBJ databases">
        <title>Whole genome shotgun sequence of Streptomyces cacaoi subsp. cacaoi NBRC 12748.</title>
        <authorList>
            <person name="Hosoyama A."/>
            <person name="Uohara A."/>
            <person name="Ohji S."/>
            <person name="Ichikawa N."/>
        </authorList>
    </citation>
    <scope>NUCLEOTIDE SEQUENCE [LARGE SCALE GENOMIC DNA]</scope>
    <source>
        <strain evidence="2 3">NBRC 12748</strain>
    </source>
</reference>
<feature type="region of interest" description="Disordered" evidence="1">
    <location>
        <begin position="278"/>
        <end position="328"/>
    </location>
</feature>
<evidence type="ECO:0000256" key="1">
    <source>
        <dbReference type="SAM" id="MobiDB-lite"/>
    </source>
</evidence>
<dbReference type="Gene3D" id="1.25.40.10">
    <property type="entry name" value="Tetratricopeptide repeat domain"/>
    <property type="match status" value="1"/>
</dbReference>
<evidence type="ECO:0008006" key="4">
    <source>
        <dbReference type="Google" id="ProtNLM"/>
    </source>
</evidence>
<dbReference type="AlphaFoldDB" id="A0A4Y3R954"/>
<feature type="region of interest" description="Disordered" evidence="1">
    <location>
        <begin position="13"/>
        <end position="47"/>
    </location>
</feature>
<evidence type="ECO:0000313" key="2">
    <source>
        <dbReference type="EMBL" id="GEB53237.1"/>
    </source>
</evidence>
<protein>
    <recommendedName>
        <fullName evidence="4">Tetratricopeptide repeat protein</fullName>
    </recommendedName>
</protein>
<feature type="compositionally biased region" description="Low complexity" evidence="1">
    <location>
        <begin position="316"/>
        <end position="328"/>
    </location>
</feature>
<evidence type="ECO:0000313" key="3">
    <source>
        <dbReference type="Proteomes" id="UP000319210"/>
    </source>
</evidence>
<organism evidence="2 3">
    <name type="scientific">Streptomyces cacaoi</name>
    <dbReference type="NCBI Taxonomy" id="1898"/>
    <lineage>
        <taxon>Bacteria</taxon>
        <taxon>Bacillati</taxon>
        <taxon>Actinomycetota</taxon>
        <taxon>Actinomycetes</taxon>
        <taxon>Kitasatosporales</taxon>
        <taxon>Streptomycetaceae</taxon>
        <taxon>Streptomyces</taxon>
    </lineage>
</organism>
<accession>A0A4Y3R954</accession>
<comment type="caution">
    <text evidence="2">The sequence shown here is derived from an EMBL/GenBank/DDBJ whole genome shotgun (WGS) entry which is preliminary data.</text>
</comment>
<dbReference type="InterPro" id="IPR011990">
    <property type="entry name" value="TPR-like_helical_dom_sf"/>
</dbReference>
<dbReference type="SUPFAM" id="SSF48452">
    <property type="entry name" value="TPR-like"/>
    <property type="match status" value="1"/>
</dbReference>
<keyword evidence="3" id="KW-1185">Reference proteome</keyword>
<sequence length="328" mass="34924">MRHIRLDGALGEGTVADTAMSRSESLDPDSGDGGGRPPAMGPDSPLGRAVWRLRSRGCWDDAAELLTPYVQQHPQAAIGRAGLLVERCMFTSDGWQAAEDALRLAEAVARVDDERGAAACERGQLAYAATVLGVRDRTDEARAALGRAAALLAPNAPGRALLDFRRGLLAENLSDTPESARAAYRRAHAGATSRGDLLLCSFTWRHLAGLSVREGELADARHGFAESLRLREELGFLVGMAPALASLADVEPEPTATRLREEAARLFRLLGGVPSWLADHLPLPRSPDTRDARHEPNEPDESQAPDGGDGRGGPGRPNTGTPRTTATD</sequence>
<gene>
    <name evidence="2" type="ORF">SCA03_57880</name>
</gene>
<name>A0A4Y3R954_STRCI</name>
<dbReference type="EMBL" id="BJMM01000046">
    <property type="protein sequence ID" value="GEB53237.1"/>
    <property type="molecule type" value="Genomic_DNA"/>
</dbReference>
<proteinExistence type="predicted"/>
<feature type="compositionally biased region" description="Basic and acidic residues" evidence="1">
    <location>
        <begin position="287"/>
        <end position="297"/>
    </location>
</feature>
<dbReference type="Proteomes" id="UP000319210">
    <property type="component" value="Unassembled WGS sequence"/>
</dbReference>